<keyword evidence="5 8" id="KW-1133">Transmembrane helix</keyword>
<feature type="region of interest" description="Disordered" evidence="7">
    <location>
        <begin position="230"/>
        <end position="257"/>
    </location>
</feature>
<evidence type="ECO:0000313" key="11">
    <source>
        <dbReference type="EMBL" id="KAF2098898.1"/>
    </source>
</evidence>
<protein>
    <recommendedName>
        <fullName evidence="10">Cytochrome b561 domain-containing protein</fullName>
    </recommendedName>
</protein>
<feature type="region of interest" description="Disordered" evidence="7">
    <location>
        <begin position="28"/>
        <end position="53"/>
    </location>
</feature>
<dbReference type="Proteomes" id="UP000799772">
    <property type="component" value="Unassembled WGS sequence"/>
</dbReference>
<evidence type="ECO:0000259" key="10">
    <source>
        <dbReference type="SMART" id="SM00665"/>
    </source>
</evidence>
<organism evidence="11 12">
    <name type="scientific">Rhizodiscina lignyota</name>
    <dbReference type="NCBI Taxonomy" id="1504668"/>
    <lineage>
        <taxon>Eukaryota</taxon>
        <taxon>Fungi</taxon>
        <taxon>Dikarya</taxon>
        <taxon>Ascomycota</taxon>
        <taxon>Pezizomycotina</taxon>
        <taxon>Dothideomycetes</taxon>
        <taxon>Pleosporomycetidae</taxon>
        <taxon>Aulographales</taxon>
        <taxon>Rhizodiscinaceae</taxon>
        <taxon>Rhizodiscina</taxon>
    </lineage>
</organism>
<dbReference type="AlphaFoldDB" id="A0A9P4IF73"/>
<evidence type="ECO:0000256" key="7">
    <source>
        <dbReference type="SAM" id="MobiDB-lite"/>
    </source>
</evidence>
<evidence type="ECO:0000256" key="8">
    <source>
        <dbReference type="SAM" id="Phobius"/>
    </source>
</evidence>
<evidence type="ECO:0000256" key="1">
    <source>
        <dbReference type="ARBA" id="ARBA00004370"/>
    </source>
</evidence>
<keyword evidence="12" id="KW-1185">Reference proteome</keyword>
<proteinExistence type="predicted"/>
<feature type="chain" id="PRO_5040273937" description="Cytochrome b561 domain-containing protein" evidence="9">
    <location>
        <begin position="26"/>
        <end position="257"/>
    </location>
</feature>
<gene>
    <name evidence="11" type="ORF">NA57DRAFT_76132</name>
</gene>
<dbReference type="PANTHER" id="PTHR47797">
    <property type="entry name" value="DEHYDROGENASE, PUTATIVE (AFU_ORTHOLOGUE AFUA_8G05805)-RELATED"/>
    <property type="match status" value="1"/>
</dbReference>
<feature type="transmembrane region" description="Helical" evidence="8">
    <location>
        <begin position="171"/>
        <end position="192"/>
    </location>
</feature>
<feature type="domain" description="Cytochrome b561" evidence="10">
    <location>
        <begin position="65"/>
        <end position="188"/>
    </location>
</feature>
<keyword evidence="9" id="KW-0732">Signal</keyword>
<feature type="transmembrane region" description="Helical" evidence="8">
    <location>
        <begin position="198"/>
        <end position="221"/>
    </location>
</feature>
<dbReference type="GO" id="GO:0016020">
    <property type="term" value="C:membrane"/>
    <property type="evidence" value="ECO:0007669"/>
    <property type="project" value="UniProtKB-SubCell"/>
</dbReference>
<evidence type="ECO:0000256" key="6">
    <source>
        <dbReference type="ARBA" id="ARBA00023136"/>
    </source>
</evidence>
<evidence type="ECO:0000256" key="2">
    <source>
        <dbReference type="ARBA" id="ARBA00022448"/>
    </source>
</evidence>
<dbReference type="Gene3D" id="1.20.120.1770">
    <property type="match status" value="1"/>
</dbReference>
<keyword evidence="2" id="KW-0813">Transport</keyword>
<feature type="transmembrane region" description="Helical" evidence="8">
    <location>
        <begin position="94"/>
        <end position="119"/>
    </location>
</feature>
<evidence type="ECO:0000313" key="12">
    <source>
        <dbReference type="Proteomes" id="UP000799772"/>
    </source>
</evidence>
<feature type="transmembrane region" description="Helical" evidence="8">
    <location>
        <begin position="131"/>
        <end position="150"/>
    </location>
</feature>
<evidence type="ECO:0000256" key="4">
    <source>
        <dbReference type="ARBA" id="ARBA00022982"/>
    </source>
</evidence>
<feature type="compositionally biased region" description="Low complexity" evidence="7">
    <location>
        <begin position="40"/>
        <end position="49"/>
    </location>
</feature>
<dbReference type="CDD" id="cd08760">
    <property type="entry name" value="Cyt_b561_FRRS1_like"/>
    <property type="match status" value="1"/>
</dbReference>
<keyword evidence="4" id="KW-0249">Electron transport</keyword>
<dbReference type="InterPro" id="IPR006593">
    <property type="entry name" value="Cyt_b561/ferric_Rdtase_TM"/>
</dbReference>
<feature type="transmembrane region" description="Helical" evidence="8">
    <location>
        <begin position="63"/>
        <end position="82"/>
    </location>
</feature>
<keyword evidence="3 8" id="KW-0812">Transmembrane</keyword>
<name>A0A9P4IF73_9PEZI</name>
<dbReference type="SMART" id="SM00665">
    <property type="entry name" value="B561"/>
    <property type="match status" value="1"/>
</dbReference>
<feature type="signal peptide" evidence="9">
    <location>
        <begin position="1"/>
        <end position="25"/>
    </location>
</feature>
<accession>A0A9P4IF73</accession>
<reference evidence="11" key="1">
    <citation type="journal article" date="2020" name="Stud. Mycol.">
        <title>101 Dothideomycetes genomes: a test case for predicting lifestyles and emergence of pathogens.</title>
        <authorList>
            <person name="Haridas S."/>
            <person name="Albert R."/>
            <person name="Binder M."/>
            <person name="Bloem J."/>
            <person name="Labutti K."/>
            <person name="Salamov A."/>
            <person name="Andreopoulos B."/>
            <person name="Baker S."/>
            <person name="Barry K."/>
            <person name="Bills G."/>
            <person name="Bluhm B."/>
            <person name="Cannon C."/>
            <person name="Castanera R."/>
            <person name="Culley D."/>
            <person name="Daum C."/>
            <person name="Ezra D."/>
            <person name="Gonzalez J."/>
            <person name="Henrissat B."/>
            <person name="Kuo A."/>
            <person name="Liang C."/>
            <person name="Lipzen A."/>
            <person name="Lutzoni F."/>
            <person name="Magnuson J."/>
            <person name="Mondo S."/>
            <person name="Nolan M."/>
            <person name="Ohm R."/>
            <person name="Pangilinan J."/>
            <person name="Park H.-J."/>
            <person name="Ramirez L."/>
            <person name="Alfaro M."/>
            <person name="Sun H."/>
            <person name="Tritt A."/>
            <person name="Yoshinaga Y."/>
            <person name="Zwiers L.-H."/>
            <person name="Turgeon B."/>
            <person name="Goodwin S."/>
            <person name="Spatafora J."/>
            <person name="Crous P."/>
            <person name="Grigoriev I."/>
        </authorList>
    </citation>
    <scope>NUCLEOTIDE SEQUENCE</scope>
    <source>
        <strain evidence="11">CBS 133067</strain>
    </source>
</reference>
<dbReference type="PANTHER" id="PTHR47797:SF1">
    <property type="entry name" value="CYTOCHROME B561 DOMAIN-CONTAINING PROTEIN-RELATED"/>
    <property type="match status" value="1"/>
</dbReference>
<comment type="caution">
    <text evidence="11">The sequence shown here is derived from an EMBL/GenBank/DDBJ whole genome shotgun (WGS) entry which is preliminary data.</text>
</comment>
<feature type="compositionally biased region" description="Basic and acidic residues" evidence="7">
    <location>
        <begin position="238"/>
        <end position="248"/>
    </location>
</feature>
<keyword evidence="6 8" id="KW-0472">Membrane</keyword>
<evidence type="ECO:0000256" key="3">
    <source>
        <dbReference type="ARBA" id="ARBA00022692"/>
    </source>
</evidence>
<comment type="subcellular location">
    <subcellularLocation>
        <location evidence="1">Membrane</location>
    </subcellularLocation>
</comment>
<sequence>MTIVHKLDLVLSAGLLLALAQGIHGHNDGSPRGGGNSTESSSSSSAAAAPVQTSGPSLTQQLIWAHGLMMGIAFTILFPFGATIMKIFRFRGVVWFHAGWQVLSYVVALAAFGIAFYVVGTFGSLVTSNGHPIIGIIVIGALFLQPLVGFTHHLIWTKRQQPTPFGIGHRWWGRTFIILGVINGGLGLQLAGSDKTWVIVYSVVAGCFYLFWFAAIALSIFRGRKTQQVEQSEGAQPEEGKGAHENISARELPNRYG</sequence>
<dbReference type="OrthoDB" id="19261at2759"/>
<dbReference type="EMBL" id="ML978126">
    <property type="protein sequence ID" value="KAF2098898.1"/>
    <property type="molecule type" value="Genomic_DNA"/>
</dbReference>
<evidence type="ECO:0000256" key="5">
    <source>
        <dbReference type="ARBA" id="ARBA00022989"/>
    </source>
</evidence>
<evidence type="ECO:0000256" key="9">
    <source>
        <dbReference type="SAM" id="SignalP"/>
    </source>
</evidence>